<dbReference type="Proteomes" id="UP000689195">
    <property type="component" value="Unassembled WGS sequence"/>
</dbReference>
<keyword evidence="1" id="KW-0472">Membrane</keyword>
<dbReference type="PANTHER" id="PTHR47219">
    <property type="entry name" value="RAB GTPASE-ACTIVATING PROTEIN 1-LIKE"/>
    <property type="match status" value="1"/>
</dbReference>
<dbReference type="GO" id="GO:0031267">
    <property type="term" value="F:small GTPase binding"/>
    <property type="evidence" value="ECO:0007669"/>
    <property type="project" value="TreeGrafter"/>
</dbReference>
<gene>
    <name evidence="3" type="ORF">PPENT_87.1.T0630076</name>
</gene>
<dbReference type="AlphaFoldDB" id="A0A8S1VI94"/>
<sequence>MGCQIGKTNQIQIRSKYNNLVGIKFQEAIESSNPQLKYLQNKWNQFEIKDFTAALKFKQSDPTRFRKYLMNGALSSNRWPLWKVSLFVDNIFESGCYEALLKSSQNQFDSDIEKDLPRTLPGHQEFHKKSQALQNVLKAIAVYNNDYVTGMNQVAGFLLLVCGMEEEEAFWMLNYLNINPQFKFHQLYQTSDSQNQRNQFEFVEKLLNIFHKHFKNQMPQLYQHFEAQDITQYCYIWKWIFSLFLQTFPFEVVLYFFDFMIANNILAIISLSLALLKHFQSHLLKLDQYQIAQFITQLSECQDVFDKSKHSNHLCVEQIIIYASQFQEQLGFSRLEETLK</sequence>
<comment type="caution">
    <text evidence="3">The sequence shown here is derived from an EMBL/GenBank/DDBJ whole genome shotgun (WGS) entry which is preliminary data.</text>
</comment>
<name>A0A8S1VI94_9CILI</name>
<dbReference type="InterPro" id="IPR000195">
    <property type="entry name" value="Rab-GAP-TBC_dom"/>
</dbReference>
<dbReference type="SMART" id="SM00164">
    <property type="entry name" value="TBC"/>
    <property type="match status" value="1"/>
</dbReference>
<evidence type="ECO:0000259" key="2">
    <source>
        <dbReference type="PROSITE" id="PS50086"/>
    </source>
</evidence>
<protein>
    <recommendedName>
        <fullName evidence="2">Rab-GAP TBC domain-containing protein</fullName>
    </recommendedName>
</protein>
<feature type="transmembrane region" description="Helical" evidence="1">
    <location>
        <begin position="252"/>
        <end position="276"/>
    </location>
</feature>
<keyword evidence="1" id="KW-1133">Transmembrane helix</keyword>
<organism evidence="3 4">
    <name type="scientific">Paramecium pentaurelia</name>
    <dbReference type="NCBI Taxonomy" id="43138"/>
    <lineage>
        <taxon>Eukaryota</taxon>
        <taxon>Sar</taxon>
        <taxon>Alveolata</taxon>
        <taxon>Ciliophora</taxon>
        <taxon>Intramacronucleata</taxon>
        <taxon>Oligohymenophorea</taxon>
        <taxon>Peniculida</taxon>
        <taxon>Parameciidae</taxon>
        <taxon>Paramecium</taxon>
    </lineage>
</organism>
<evidence type="ECO:0000256" key="1">
    <source>
        <dbReference type="SAM" id="Phobius"/>
    </source>
</evidence>
<accession>A0A8S1VI94</accession>
<keyword evidence="4" id="KW-1185">Reference proteome</keyword>
<feature type="domain" description="Rab-GAP TBC" evidence="2">
    <location>
        <begin position="72"/>
        <end position="264"/>
    </location>
</feature>
<proteinExistence type="predicted"/>
<reference evidence="3" key="1">
    <citation type="submission" date="2021-01" db="EMBL/GenBank/DDBJ databases">
        <authorList>
            <consortium name="Genoscope - CEA"/>
            <person name="William W."/>
        </authorList>
    </citation>
    <scope>NUCLEOTIDE SEQUENCE</scope>
</reference>
<dbReference type="PROSITE" id="PS50086">
    <property type="entry name" value="TBC_RABGAP"/>
    <property type="match status" value="1"/>
</dbReference>
<evidence type="ECO:0000313" key="4">
    <source>
        <dbReference type="Proteomes" id="UP000689195"/>
    </source>
</evidence>
<dbReference type="InterPro" id="IPR050302">
    <property type="entry name" value="Rab_GAP_TBC_domain"/>
</dbReference>
<dbReference type="GO" id="GO:0005096">
    <property type="term" value="F:GTPase activator activity"/>
    <property type="evidence" value="ECO:0007669"/>
    <property type="project" value="TreeGrafter"/>
</dbReference>
<evidence type="ECO:0000313" key="3">
    <source>
        <dbReference type="EMBL" id="CAD8175479.1"/>
    </source>
</evidence>
<dbReference type="OrthoDB" id="295078at2759"/>
<dbReference type="PANTHER" id="PTHR47219:SF9">
    <property type="entry name" value="GTPASE ACTIVATING PROTEIN AND CENTROSOME-ASSOCIATED, ISOFORM B"/>
    <property type="match status" value="1"/>
</dbReference>
<keyword evidence="1" id="KW-0812">Transmembrane</keyword>
<dbReference type="EMBL" id="CAJJDO010000063">
    <property type="protein sequence ID" value="CAD8175479.1"/>
    <property type="molecule type" value="Genomic_DNA"/>
</dbReference>
<dbReference type="Pfam" id="PF00566">
    <property type="entry name" value="RabGAP-TBC"/>
    <property type="match status" value="1"/>
</dbReference>